<reference evidence="5 6" key="1">
    <citation type="submission" date="2017-02" db="EMBL/GenBank/DDBJ databases">
        <title>Whole genome sequencing of Helicobacter bilis strain AAQJH.</title>
        <authorList>
            <person name="Conlan S."/>
            <person name="Thomas P.J."/>
            <person name="Mullikin J."/>
            <person name="Palmore T.N."/>
            <person name="Frank K.M."/>
            <person name="Segre J.A."/>
        </authorList>
    </citation>
    <scope>NUCLEOTIDE SEQUENCE [LARGE SCALE GENOMIC DNA]</scope>
    <source>
        <strain evidence="5 6">AAQJH</strain>
    </source>
</reference>
<dbReference type="PANTHER" id="PTHR30258:SF2">
    <property type="entry name" value="COMG OPERON PROTEIN 1"/>
    <property type="match status" value="1"/>
</dbReference>
<feature type="domain" description="Bacterial type II secretion system protein E" evidence="4">
    <location>
        <begin position="374"/>
        <end position="388"/>
    </location>
</feature>
<dbReference type="PROSITE" id="PS00662">
    <property type="entry name" value="T2SP_E"/>
    <property type="match status" value="1"/>
</dbReference>
<dbReference type="PANTHER" id="PTHR30258">
    <property type="entry name" value="TYPE II SECRETION SYSTEM PROTEIN GSPE-RELATED"/>
    <property type="match status" value="1"/>
</dbReference>
<dbReference type="Gene3D" id="3.30.450.90">
    <property type="match status" value="1"/>
</dbReference>
<dbReference type="GO" id="GO:0005524">
    <property type="term" value="F:ATP binding"/>
    <property type="evidence" value="ECO:0007669"/>
    <property type="project" value="UniProtKB-KW"/>
</dbReference>
<evidence type="ECO:0000256" key="1">
    <source>
        <dbReference type="ARBA" id="ARBA00006611"/>
    </source>
</evidence>
<evidence type="ECO:0000313" key="6">
    <source>
        <dbReference type="Proteomes" id="UP000188298"/>
    </source>
</evidence>
<evidence type="ECO:0000256" key="3">
    <source>
        <dbReference type="ARBA" id="ARBA00022840"/>
    </source>
</evidence>
<dbReference type="SUPFAM" id="SSF52540">
    <property type="entry name" value="P-loop containing nucleoside triphosphate hydrolases"/>
    <property type="match status" value="1"/>
</dbReference>
<keyword evidence="3" id="KW-0067">ATP-binding</keyword>
<organism evidence="5 6">
    <name type="scientific">Helicobacter bilis</name>
    <dbReference type="NCBI Taxonomy" id="37372"/>
    <lineage>
        <taxon>Bacteria</taxon>
        <taxon>Pseudomonadati</taxon>
        <taxon>Campylobacterota</taxon>
        <taxon>Epsilonproteobacteria</taxon>
        <taxon>Campylobacterales</taxon>
        <taxon>Helicobacteraceae</taxon>
        <taxon>Helicobacter</taxon>
    </lineage>
</organism>
<dbReference type="GO" id="GO:0005886">
    <property type="term" value="C:plasma membrane"/>
    <property type="evidence" value="ECO:0007669"/>
    <property type="project" value="TreeGrafter"/>
</dbReference>
<accession>A0A1Q2LH46</accession>
<name>A0A1Q2LH46_9HELI</name>
<protein>
    <submittedName>
        <fullName evidence="5">General secretion pathway protein GspE</fullName>
    </submittedName>
</protein>
<dbReference type="CDD" id="cd01129">
    <property type="entry name" value="PulE-GspE-like"/>
    <property type="match status" value="1"/>
</dbReference>
<sequence>MTQSLITESLHTNPYIQSQDYFNTLDSKSKKDFLESLYTLLTTQKAIIFSKFIESHPYFESYLMQKDLSDRYLSLLSSSYHIIHAALQIPQSYLPNIIFYDKHKSTDSVYRLGVLPYEPFSASYRDTLTKKLQQSYKEELIFYLCKQDFLKEISLALQLQQYCQKDELQSNFVESLVSFGLTMQASDIHLFLQDSKAFCLLRIDGILVHFLDINTTLFAKISQKLKLLCKLDINEMRLPQDGHLKLENLIYKNDKRDCDVRLSFMPTLRGESIVLRIPHANKRFESLDTLGLSVEILEILKKALLTKSGLILISGPTGSGKSTLLYNCLRFLHNGTKKIITIEDPIEQEIQGITQTQVNEELSFDFAKALKYILRQDPDIIMIGEIRDNETLDIALRAALTGHLVMASIHSSDCKSSLARLYDLGAKEYILQTTLKLIISQRLIQTLCPACKEEIQGKFHAQGCHECYGQGYGKRILLQEVFDFSIHKRLDSKTLMLEDESFIESLYQGIPTLEKQSQKLFKDGIISYEESLL</sequence>
<proteinExistence type="inferred from homology"/>
<evidence type="ECO:0000259" key="4">
    <source>
        <dbReference type="PROSITE" id="PS00662"/>
    </source>
</evidence>
<dbReference type="AlphaFoldDB" id="A0A1Q2LH46"/>
<dbReference type="InterPro" id="IPR001482">
    <property type="entry name" value="T2SS/T4SS_dom"/>
</dbReference>
<dbReference type="Gene3D" id="3.40.50.300">
    <property type="entry name" value="P-loop containing nucleotide triphosphate hydrolases"/>
    <property type="match status" value="1"/>
</dbReference>
<keyword evidence="2" id="KW-0547">Nucleotide-binding</keyword>
<dbReference type="InterPro" id="IPR027417">
    <property type="entry name" value="P-loop_NTPase"/>
</dbReference>
<evidence type="ECO:0000256" key="2">
    <source>
        <dbReference type="ARBA" id="ARBA00022741"/>
    </source>
</evidence>
<dbReference type="KEGG" id="hbl:XJ32_06020"/>
<gene>
    <name evidence="5" type="ORF">XJ32_06020</name>
</gene>
<comment type="similarity">
    <text evidence="1">Belongs to the GSP E family.</text>
</comment>
<evidence type="ECO:0000313" key="5">
    <source>
        <dbReference type="EMBL" id="AQQ59713.1"/>
    </source>
</evidence>
<dbReference type="Pfam" id="PF00437">
    <property type="entry name" value="T2SSE"/>
    <property type="match status" value="1"/>
</dbReference>
<dbReference type="GO" id="GO:0016887">
    <property type="term" value="F:ATP hydrolysis activity"/>
    <property type="evidence" value="ECO:0007669"/>
    <property type="project" value="TreeGrafter"/>
</dbReference>
<dbReference type="RefSeq" id="WP_077388679.1">
    <property type="nucleotide sequence ID" value="NZ_CP019645.1"/>
</dbReference>
<dbReference type="Proteomes" id="UP000188298">
    <property type="component" value="Chromosome"/>
</dbReference>
<dbReference type="EMBL" id="CP019645">
    <property type="protein sequence ID" value="AQQ59713.1"/>
    <property type="molecule type" value="Genomic_DNA"/>
</dbReference>